<reference evidence="3" key="1">
    <citation type="journal article" date="2013" name="Nat. Biotechnol.">
        <title>Chinese hamster genome sequenced from sorted chromosomes.</title>
        <authorList>
            <person name="Brinkrolf K."/>
            <person name="Rupp O."/>
            <person name="Laux H."/>
            <person name="Kollin F."/>
            <person name="Ernst W."/>
            <person name="Linke B."/>
            <person name="Kofler R."/>
            <person name="Romand S."/>
            <person name="Hesse F."/>
            <person name="Budach W.E."/>
            <person name="Galosy S."/>
            <person name="Muller D."/>
            <person name="Noll T."/>
            <person name="Wienberg J."/>
            <person name="Jostock T."/>
            <person name="Leonard M."/>
            <person name="Grillari J."/>
            <person name="Tauch A."/>
            <person name="Goesmann A."/>
            <person name="Helk B."/>
            <person name="Mott J.E."/>
            <person name="Puhler A."/>
            <person name="Borth N."/>
        </authorList>
    </citation>
    <scope>NUCLEOTIDE SEQUENCE [LARGE SCALE GENOMIC DNA]</scope>
    <source>
        <strain evidence="3">17A/GY</strain>
    </source>
</reference>
<dbReference type="Pfam" id="PF01352">
    <property type="entry name" value="KRAB"/>
    <property type="match status" value="1"/>
</dbReference>
<gene>
    <name evidence="2" type="ORF">H671_21514</name>
</gene>
<proteinExistence type="predicted"/>
<sequence>MAAAAAAAAGVPGAGGGGGAREDARVAALCPLWYAMSAGGNEVNKGVLTFRDVAVDFSREEWECLDSAQRALCIDVLLENYSNLVFVVEGHLGNFQVLVITNNIAMTMVEHMSLLYECALFVYMPKIGIAGS</sequence>
<evidence type="ECO:0000313" key="3">
    <source>
        <dbReference type="Proteomes" id="UP000030759"/>
    </source>
</evidence>
<organism evidence="2 3">
    <name type="scientific">Cricetulus griseus</name>
    <name type="common">Chinese hamster</name>
    <name type="synonym">Cricetulus barabensis griseus</name>
    <dbReference type="NCBI Taxonomy" id="10029"/>
    <lineage>
        <taxon>Eukaryota</taxon>
        <taxon>Metazoa</taxon>
        <taxon>Chordata</taxon>
        <taxon>Craniata</taxon>
        <taxon>Vertebrata</taxon>
        <taxon>Euteleostomi</taxon>
        <taxon>Mammalia</taxon>
        <taxon>Eutheria</taxon>
        <taxon>Euarchontoglires</taxon>
        <taxon>Glires</taxon>
        <taxon>Rodentia</taxon>
        <taxon>Myomorpha</taxon>
        <taxon>Muroidea</taxon>
        <taxon>Cricetidae</taxon>
        <taxon>Cricetinae</taxon>
        <taxon>Cricetulus</taxon>
    </lineage>
</organism>
<dbReference type="PANTHER" id="PTHR23232">
    <property type="entry name" value="KRAB DOMAIN C2H2 ZINC FINGER"/>
    <property type="match status" value="1"/>
</dbReference>
<dbReference type="GO" id="GO:0006355">
    <property type="term" value="P:regulation of DNA-templated transcription"/>
    <property type="evidence" value="ECO:0007669"/>
    <property type="project" value="InterPro"/>
</dbReference>
<evidence type="ECO:0000313" key="2">
    <source>
        <dbReference type="EMBL" id="ERE49245.1"/>
    </source>
</evidence>
<dbReference type="Gene3D" id="6.10.140.140">
    <property type="match status" value="1"/>
</dbReference>
<feature type="domain" description="KRAB" evidence="1">
    <location>
        <begin position="48"/>
        <end position="132"/>
    </location>
</feature>
<accession>A0A061HX67</accession>
<dbReference type="EMBL" id="KE689734">
    <property type="protein sequence ID" value="ERE49245.1"/>
    <property type="molecule type" value="Genomic_DNA"/>
</dbReference>
<evidence type="ECO:0000259" key="1">
    <source>
        <dbReference type="PROSITE" id="PS50805"/>
    </source>
</evidence>
<dbReference type="SMART" id="SM00349">
    <property type="entry name" value="KRAB"/>
    <property type="match status" value="1"/>
</dbReference>
<dbReference type="AlphaFoldDB" id="A0A061HX67"/>
<dbReference type="PANTHER" id="PTHR23232:SF158">
    <property type="entry name" value="KRAB DOMAIN-CONTAINING PROTEIN 5"/>
    <property type="match status" value="1"/>
</dbReference>
<dbReference type="SUPFAM" id="SSF109640">
    <property type="entry name" value="KRAB domain (Kruppel-associated box)"/>
    <property type="match status" value="1"/>
</dbReference>
<dbReference type="InterPro" id="IPR036051">
    <property type="entry name" value="KRAB_dom_sf"/>
</dbReference>
<dbReference type="InterPro" id="IPR001909">
    <property type="entry name" value="KRAB"/>
</dbReference>
<dbReference type="CDD" id="cd07765">
    <property type="entry name" value="KRAB_A-box"/>
    <property type="match status" value="1"/>
</dbReference>
<name>A0A061HX67_CRIGR</name>
<dbReference type="Proteomes" id="UP000030759">
    <property type="component" value="Unassembled WGS sequence"/>
</dbReference>
<protein>
    <submittedName>
        <fullName evidence="2">Zinc finger protein</fullName>
    </submittedName>
</protein>
<dbReference type="InterPro" id="IPR050169">
    <property type="entry name" value="Krueppel_C2H2_ZnF"/>
</dbReference>
<dbReference type="PROSITE" id="PS50805">
    <property type="entry name" value="KRAB"/>
    <property type="match status" value="1"/>
</dbReference>